<organism evidence="2 3">
    <name type="scientific">Sungkyunkwania multivorans</name>
    <dbReference type="NCBI Taxonomy" id="1173618"/>
    <lineage>
        <taxon>Bacteria</taxon>
        <taxon>Pseudomonadati</taxon>
        <taxon>Bacteroidota</taxon>
        <taxon>Flavobacteriia</taxon>
        <taxon>Flavobacteriales</taxon>
        <taxon>Flavobacteriaceae</taxon>
        <taxon>Sungkyunkwania</taxon>
    </lineage>
</organism>
<keyword evidence="1" id="KW-0812">Transmembrane</keyword>
<dbReference type="EMBL" id="JBHTJH010000004">
    <property type="protein sequence ID" value="MFD0861795.1"/>
    <property type="molecule type" value="Genomic_DNA"/>
</dbReference>
<gene>
    <name evidence="2" type="ORF">ACFQ1M_06220</name>
</gene>
<reference evidence="3" key="1">
    <citation type="journal article" date="2019" name="Int. J. Syst. Evol. Microbiol.">
        <title>The Global Catalogue of Microorganisms (GCM) 10K type strain sequencing project: providing services to taxonomists for standard genome sequencing and annotation.</title>
        <authorList>
            <consortium name="The Broad Institute Genomics Platform"/>
            <consortium name="The Broad Institute Genome Sequencing Center for Infectious Disease"/>
            <person name="Wu L."/>
            <person name="Ma J."/>
        </authorList>
    </citation>
    <scope>NUCLEOTIDE SEQUENCE [LARGE SCALE GENOMIC DNA]</scope>
    <source>
        <strain evidence="3">CCUG 62952</strain>
    </source>
</reference>
<keyword evidence="1" id="KW-0472">Membrane</keyword>
<comment type="caution">
    <text evidence="2">The sequence shown here is derived from an EMBL/GenBank/DDBJ whole genome shotgun (WGS) entry which is preliminary data.</text>
</comment>
<feature type="transmembrane region" description="Helical" evidence="1">
    <location>
        <begin position="46"/>
        <end position="67"/>
    </location>
</feature>
<protein>
    <submittedName>
        <fullName evidence="2">Uncharacterized protein</fullName>
    </submittedName>
</protein>
<proteinExistence type="predicted"/>
<dbReference type="RefSeq" id="WP_386405485.1">
    <property type="nucleotide sequence ID" value="NZ_JBHTJH010000004.1"/>
</dbReference>
<feature type="transmembrane region" description="Helical" evidence="1">
    <location>
        <begin position="7"/>
        <end position="26"/>
    </location>
</feature>
<sequence>MKTIDFPLLKMGILIAALYLALNFVFDIDLFEKFVMQMEKLESTEIDEIILVLLILLPLAVIDFAFYRLKKKKIEAERDIFKSMNYVAHHVLNNLLNQLHIMRLEAEHIENFDEDVIEMFDSSIEEAKESLKKLSGVTELNATSIKNSVLP</sequence>
<evidence type="ECO:0000256" key="1">
    <source>
        <dbReference type="SAM" id="Phobius"/>
    </source>
</evidence>
<evidence type="ECO:0000313" key="3">
    <source>
        <dbReference type="Proteomes" id="UP001596978"/>
    </source>
</evidence>
<name>A0ABW3CXD6_9FLAO</name>
<keyword evidence="1" id="KW-1133">Transmembrane helix</keyword>
<accession>A0ABW3CXD6</accession>
<dbReference type="Proteomes" id="UP001596978">
    <property type="component" value="Unassembled WGS sequence"/>
</dbReference>
<keyword evidence="3" id="KW-1185">Reference proteome</keyword>
<evidence type="ECO:0000313" key="2">
    <source>
        <dbReference type="EMBL" id="MFD0861795.1"/>
    </source>
</evidence>